<dbReference type="RefSeq" id="WP_239857744.1">
    <property type="nucleotide sequence ID" value="NZ_JAJAWL010000030.1"/>
</dbReference>
<organism evidence="2 3">
    <name type="scientific">Laribacter hongkongensis</name>
    <dbReference type="NCBI Taxonomy" id="168471"/>
    <lineage>
        <taxon>Bacteria</taxon>
        <taxon>Pseudomonadati</taxon>
        <taxon>Pseudomonadota</taxon>
        <taxon>Betaproteobacteria</taxon>
        <taxon>Neisseriales</taxon>
        <taxon>Aquaspirillaceae</taxon>
        <taxon>Laribacter</taxon>
    </lineage>
</organism>
<dbReference type="AlphaFoldDB" id="A0A248LGI3"/>
<sequence>MIKGLAITPPVIGRISIGKLVQQGDRWLPEKDDAFTLTTQVQTRNGWLLHPLHRHYSEACGSGKLRTLPVRLPFNDSGLNLRAEYSAFDRRTGRPLCVGQGEQARRMTADGLVEVDCPGPDLCAEGQRLGCRLYGRLNLQVDGQDDELGSFIFRTTGYNSIRTLAARLHYFEAVSGGHTRYLPLLLRLRARSTTLSHRTPVCYVDLTLREGDTLAGAVLQAREAALRDEEAGLDIEGLERTARQLLRNGRFEELQEDVPALLQEFAPEDGNDRPDTGDSTGTGQPAEPASPPAGAGQRRARLTEHLGPRPDAAPASRSPPAATGGPWPPDPPADD</sequence>
<proteinExistence type="predicted"/>
<evidence type="ECO:0000313" key="3">
    <source>
        <dbReference type="Proteomes" id="UP000197424"/>
    </source>
</evidence>
<accession>A0A248LGI3</accession>
<dbReference type="InterPro" id="IPR043991">
    <property type="entry name" value="Gp3-like"/>
</dbReference>
<evidence type="ECO:0008006" key="4">
    <source>
        <dbReference type="Google" id="ProtNLM"/>
    </source>
</evidence>
<evidence type="ECO:0000313" key="2">
    <source>
        <dbReference type="EMBL" id="ASJ23293.1"/>
    </source>
</evidence>
<dbReference type="Pfam" id="PF18897">
    <property type="entry name" value="Gp3-like"/>
    <property type="match status" value="1"/>
</dbReference>
<reference evidence="3" key="1">
    <citation type="submission" date="2017-06" db="EMBL/GenBank/DDBJ databases">
        <title>Whole genome sequence of Laribacter hongkongensis LHGZ1.</title>
        <authorList>
            <person name="Chen D."/>
            <person name="Wu H."/>
            <person name="Chen J."/>
        </authorList>
    </citation>
    <scope>NUCLEOTIDE SEQUENCE [LARGE SCALE GENOMIC DNA]</scope>
    <source>
        <strain evidence="3">LHGZ1</strain>
    </source>
</reference>
<feature type="compositionally biased region" description="Pro residues" evidence="1">
    <location>
        <begin position="326"/>
        <end position="335"/>
    </location>
</feature>
<feature type="region of interest" description="Disordered" evidence="1">
    <location>
        <begin position="266"/>
        <end position="335"/>
    </location>
</feature>
<name>A0A248LGI3_9NEIS</name>
<dbReference type="Proteomes" id="UP000197424">
    <property type="component" value="Chromosome"/>
</dbReference>
<gene>
    <name evidence="2" type="ORF">LHGZ1_0462</name>
</gene>
<feature type="compositionally biased region" description="Low complexity" evidence="1">
    <location>
        <begin position="283"/>
        <end position="296"/>
    </location>
</feature>
<protein>
    <recommendedName>
        <fullName evidence="4">Hydrolase or metal-binding protein</fullName>
    </recommendedName>
</protein>
<feature type="compositionally biased region" description="Low complexity" evidence="1">
    <location>
        <begin position="309"/>
        <end position="325"/>
    </location>
</feature>
<evidence type="ECO:0000256" key="1">
    <source>
        <dbReference type="SAM" id="MobiDB-lite"/>
    </source>
</evidence>
<dbReference type="EMBL" id="CP022115">
    <property type="protein sequence ID" value="ASJ23293.1"/>
    <property type="molecule type" value="Genomic_DNA"/>
</dbReference>